<dbReference type="RefSeq" id="WP_323357821.1">
    <property type="nucleotide sequence ID" value="NZ_JAYGHY010000073.1"/>
</dbReference>
<dbReference type="GO" id="GO:0003677">
    <property type="term" value="F:DNA binding"/>
    <property type="evidence" value="ECO:0007669"/>
    <property type="project" value="UniProtKB-KW"/>
</dbReference>
<comment type="caution">
    <text evidence="3">The sequence shown here is derived from an EMBL/GenBank/DDBJ whole genome shotgun (WGS) entry which is preliminary data.</text>
</comment>
<proteinExistence type="predicted"/>
<keyword evidence="1 3" id="KW-0238">DNA-binding</keyword>
<accession>A0ABU5SZJ4</accession>
<evidence type="ECO:0000313" key="3">
    <source>
        <dbReference type="EMBL" id="MEA5443861.1"/>
    </source>
</evidence>
<dbReference type="Gene3D" id="2.10.260.10">
    <property type="match status" value="1"/>
</dbReference>
<organism evidence="3 4">
    <name type="scientific">Cyanobium gracile UHCC 0281</name>
    <dbReference type="NCBI Taxonomy" id="3110309"/>
    <lineage>
        <taxon>Bacteria</taxon>
        <taxon>Bacillati</taxon>
        <taxon>Cyanobacteriota</taxon>
        <taxon>Cyanophyceae</taxon>
        <taxon>Synechococcales</taxon>
        <taxon>Prochlorococcaceae</taxon>
        <taxon>Cyanobium</taxon>
    </lineage>
</organism>
<dbReference type="SMART" id="SM00966">
    <property type="entry name" value="SpoVT_AbrB"/>
    <property type="match status" value="1"/>
</dbReference>
<dbReference type="Proteomes" id="UP001302329">
    <property type="component" value="Unassembled WGS sequence"/>
</dbReference>
<evidence type="ECO:0000256" key="1">
    <source>
        <dbReference type="PROSITE-ProRule" id="PRU01076"/>
    </source>
</evidence>
<dbReference type="PROSITE" id="PS51740">
    <property type="entry name" value="SPOVT_ABRB"/>
    <property type="match status" value="1"/>
</dbReference>
<name>A0ABU5SZJ4_9CYAN</name>
<evidence type="ECO:0000259" key="2">
    <source>
        <dbReference type="PROSITE" id="PS51740"/>
    </source>
</evidence>
<dbReference type="Pfam" id="PF04014">
    <property type="entry name" value="MazE_antitoxin"/>
    <property type="match status" value="1"/>
</dbReference>
<dbReference type="EMBL" id="JAYGHY010000073">
    <property type="protein sequence ID" value="MEA5443861.1"/>
    <property type="molecule type" value="Genomic_DNA"/>
</dbReference>
<dbReference type="SUPFAM" id="SSF89447">
    <property type="entry name" value="AbrB/MazE/MraZ-like"/>
    <property type="match status" value="1"/>
</dbReference>
<reference evidence="3 4" key="1">
    <citation type="submission" date="2023-12" db="EMBL/GenBank/DDBJ databases">
        <title>Baltic Sea Cyanobacteria.</title>
        <authorList>
            <person name="Delbaje E."/>
            <person name="Fewer D.P."/>
            <person name="Shishido T.K."/>
        </authorList>
    </citation>
    <scope>NUCLEOTIDE SEQUENCE [LARGE SCALE GENOMIC DNA]</scope>
    <source>
        <strain evidence="3 4">UHCC 0281</strain>
    </source>
</reference>
<feature type="domain" description="SpoVT-AbrB" evidence="2">
    <location>
        <begin position="3"/>
        <end position="45"/>
    </location>
</feature>
<sequence length="86" mass="9716">MRAKLFRNGRSQAVRLPAEFRFEGTEVEVHRDPESGAVVLTPVRPSARALLDQRDDLLQEPGFQAELEALFDGLRDTRPAEPVEFP</sequence>
<protein>
    <submittedName>
        <fullName evidence="3">AbrB/MazE/SpoVT family DNA-binding domain-containing protein</fullName>
    </submittedName>
</protein>
<dbReference type="InterPro" id="IPR037914">
    <property type="entry name" value="SpoVT-AbrB_sf"/>
</dbReference>
<evidence type="ECO:0000313" key="4">
    <source>
        <dbReference type="Proteomes" id="UP001302329"/>
    </source>
</evidence>
<dbReference type="InterPro" id="IPR007159">
    <property type="entry name" value="SpoVT-AbrB_dom"/>
</dbReference>
<keyword evidence="4" id="KW-1185">Reference proteome</keyword>
<gene>
    <name evidence="3" type="ORF">VB739_14985</name>
</gene>